<dbReference type="GO" id="GO:0046872">
    <property type="term" value="F:metal ion binding"/>
    <property type="evidence" value="ECO:0007669"/>
    <property type="project" value="UniProtKB-KW"/>
</dbReference>
<keyword evidence="4" id="KW-0378">Hydrolase</keyword>
<gene>
    <name evidence="4" type="ORF">BSL78_14306</name>
</gene>
<keyword evidence="5" id="KW-1185">Reference proteome</keyword>
<dbReference type="PANTHER" id="PTHR42796:SF4">
    <property type="entry name" value="FUMARYLACETOACETATE HYDROLASE DOMAIN-CONTAINING PROTEIN 2A"/>
    <property type="match status" value="1"/>
</dbReference>
<sequence>MRLVQFEKNGERKIGVEQGVNGDVVDLSVDPEMPSNMVGFLKGGEALMKRAKELSVSTENVLTRNSIKILAPITDPEKVLCIGMNYVDHCEEQNQPVPKEPLVFNKFASCIIGPKDDIRYPDETEELDWEVEMVIVIGKAGKNIKESDAMDHVAGYTVAHDVSARDWQMRRNGKQWLLGKAMDDFCPLGPALVTKDAISDPHNLGLRCRVNGKTVQDSNTKNLVFNTHKLLAYVSRFMTLKPGDIILTGTPPGVGIFQKPEPVFLKRGDVVECEVDEIGTITNKII</sequence>
<feature type="domain" description="Fumarylacetoacetase-like C-terminal" evidence="3">
    <location>
        <begin position="78"/>
        <end position="285"/>
    </location>
</feature>
<dbReference type="Gene3D" id="3.90.850.10">
    <property type="entry name" value="Fumarylacetoacetase-like, C-terminal domain"/>
    <property type="match status" value="1"/>
</dbReference>
<reference evidence="4 5" key="1">
    <citation type="journal article" date="2017" name="PLoS Biol.">
        <title>The sea cucumber genome provides insights into morphological evolution and visceral regeneration.</title>
        <authorList>
            <person name="Zhang X."/>
            <person name="Sun L."/>
            <person name="Yuan J."/>
            <person name="Sun Y."/>
            <person name="Gao Y."/>
            <person name="Zhang L."/>
            <person name="Li S."/>
            <person name="Dai H."/>
            <person name="Hamel J.F."/>
            <person name="Liu C."/>
            <person name="Yu Y."/>
            <person name="Liu S."/>
            <person name="Lin W."/>
            <person name="Guo K."/>
            <person name="Jin S."/>
            <person name="Xu P."/>
            <person name="Storey K.B."/>
            <person name="Huan P."/>
            <person name="Zhang T."/>
            <person name="Zhou Y."/>
            <person name="Zhang J."/>
            <person name="Lin C."/>
            <person name="Li X."/>
            <person name="Xing L."/>
            <person name="Huo D."/>
            <person name="Sun M."/>
            <person name="Wang L."/>
            <person name="Mercier A."/>
            <person name="Li F."/>
            <person name="Yang H."/>
            <person name="Xiang J."/>
        </authorList>
    </citation>
    <scope>NUCLEOTIDE SEQUENCE [LARGE SCALE GENOMIC DNA]</scope>
    <source>
        <strain evidence="4">Shaxun</strain>
        <tissue evidence="4">Muscle</tissue>
    </source>
</reference>
<comment type="similarity">
    <text evidence="1">Belongs to the FAH family.</text>
</comment>
<dbReference type="InterPro" id="IPR036663">
    <property type="entry name" value="Fumarylacetoacetase_C_sf"/>
</dbReference>
<dbReference type="AlphaFoldDB" id="A0A2G8KLI4"/>
<dbReference type="PANTHER" id="PTHR42796">
    <property type="entry name" value="FUMARYLACETOACETATE HYDROLASE DOMAIN-CONTAINING PROTEIN 2A-RELATED"/>
    <property type="match status" value="1"/>
</dbReference>
<keyword evidence="2" id="KW-0479">Metal-binding</keyword>
<dbReference type="InterPro" id="IPR051121">
    <property type="entry name" value="FAH"/>
</dbReference>
<comment type="caution">
    <text evidence="4">The sequence shown here is derived from an EMBL/GenBank/DDBJ whole genome shotgun (WGS) entry which is preliminary data.</text>
</comment>
<evidence type="ECO:0000256" key="2">
    <source>
        <dbReference type="ARBA" id="ARBA00022723"/>
    </source>
</evidence>
<dbReference type="GO" id="GO:0016787">
    <property type="term" value="F:hydrolase activity"/>
    <property type="evidence" value="ECO:0007669"/>
    <property type="project" value="UniProtKB-KW"/>
</dbReference>
<evidence type="ECO:0000256" key="1">
    <source>
        <dbReference type="ARBA" id="ARBA00010211"/>
    </source>
</evidence>
<evidence type="ECO:0000259" key="3">
    <source>
        <dbReference type="Pfam" id="PF01557"/>
    </source>
</evidence>
<dbReference type="STRING" id="307972.A0A2G8KLI4"/>
<protein>
    <submittedName>
        <fullName evidence="4">Putative fumarylacetoacetate hydrolase domain-containing protein 2</fullName>
    </submittedName>
</protein>
<dbReference type="GO" id="GO:0050163">
    <property type="term" value="F:oxaloacetate tautomerase activity"/>
    <property type="evidence" value="ECO:0007669"/>
    <property type="project" value="UniProtKB-ARBA"/>
</dbReference>
<dbReference type="Proteomes" id="UP000230750">
    <property type="component" value="Unassembled WGS sequence"/>
</dbReference>
<evidence type="ECO:0000313" key="4">
    <source>
        <dbReference type="EMBL" id="PIK48810.1"/>
    </source>
</evidence>
<dbReference type="Pfam" id="PF01557">
    <property type="entry name" value="FAA_hydrolase"/>
    <property type="match status" value="1"/>
</dbReference>
<dbReference type="GO" id="GO:0006107">
    <property type="term" value="P:oxaloacetate metabolic process"/>
    <property type="evidence" value="ECO:0007669"/>
    <property type="project" value="UniProtKB-ARBA"/>
</dbReference>
<dbReference type="FunFam" id="3.90.850.10:FF:000002">
    <property type="entry name" value="2-hydroxyhepta-2,4-diene-1,7-dioate isomerase"/>
    <property type="match status" value="1"/>
</dbReference>
<organism evidence="4 5">
    <name type="scientific">Stichopus japonicus</name>
    <name type="common">Sea cucumber</name>
    <dbReference type="NCBI Taxonomy" id="307972"/>
    <lineage>
        <taxon>Eukaryota</taxon>
        <taxon>Metazoa</taxon>
        <taxon>Echinodermata</taxon>
        <taxon>Eleutherozoa</taxon>
        <taxon>Echinozoa</taxon>
        <taxon>Holothuroidea</taxon>
        <taxon>Aspidochirotacea</taxon>
        <taxon>Aspidochirotida</taxon>
        <taxon>Stichopodidae</taxon>
        <taxon>Apostichopus</taxon>
    </lineage>
</organism>
<dbReference type="InterPro" id="IPR011234">
    <property type="entry name" value="Fumarylacetoacetase-like_C"/>
</dbReference>
<evidence type="ECO:0000313" key="5">
    <source>
        <dbReference type="Proteomes" id="UP000230750"/>
    </source>
</evidence>
<dbReference type="SUPFAM" id="SSF56529">
    <property type="entry name" value="FAH"/>
    <property type="match status" value="1"/>
</dbReference>
<dbReference type="OrthoDB" id="411064at2759"/>
<proteinExistence type="inferred from homology"/>
<name>A0A2G8KLI4_STIJA</name>
<accession>A0A2G8KLI4</accession>
<dbReference type="EMBL" id="MRZV01000500">
    <property type="protein sequence ID" value="PIK48810.1"/>
    <property type="molecule type" value="Genomic_DNA"/>
</dbReference>